<dbReference type="SUPFAM" id="SSF53850">
    <property type="entry name" value="Periplasmic binding protein-like II"/>
    <property type="match status" value="1"/>
</dbReference>
<dbReference type="RefSeq" id="WP_378036956.1">
    <property type="nucleotide sequence ID" value="NZ_JBHSIV010000015.1"/>
</dbReference>
<reference evidence="7" key="1">
    <citation type="journal article" date="2019" name="Int. J. Syst. Evol. Microbiol.">
        <title>The Global Catalogue of Microorganisms (GCM) 10K type strain sequencing project: providing services to taxonomists for standard genome sequencing and annotation.</title>
        <authorList>
            <consortium name="The Broad Institute Genomics Platform"/>
            <consortium name="The Broad Institute Genome Sequencing Center for Infectious Disease"/>
            <person name="Wu L."/>
            <person name="Ma J."/>
        </authorList>
    </citation>
    <scope>NUCLEOTIDE SEQUENCE [LARGE SCALE GENOMIC DNA]</scope>
    <source>
        <strain evidence="7">CGMCC 4.7093</strain>
    </source>
</reference>
<keyword evidence="7" id="KW-1185">Reference proteome</keyword>
<dbReference type="InterPro" id="IPR037402">
    <property type="entry name" value="YidZ_PBP2"/>
</dbReference>
<dbReference type="Proteomes" id="UP001595947">
    <property type="component" value="Unassembled WGS sequence"/>
</dbReference>
<evidence type="ECO:0000259" key="5">
    <source>
        <dbReference type="PROSITE" id="PS50931"/>
    </source>
</evidence>
<comment type="caution">
    <text evidence="6">The sequence shown here is derived from an EMBL/GenBank/DDBJ whole genome shotgun (WGS) entry which is preliminary data.</text>
</comment>
<keyword evidence="3" id="KW-0238">DNA-binding</keyword>
<evidence type="ECO:0000256" key="2">
    <source>
        <dbReference type="ARBA" id="ARBA00023015"/>
    </source>
</evidence>
<protein>
    <submittedName>
        <fullName evidence="6">LysR family transcriptional regulator</fullName>
    </submittedName>
</protein>
<evidence type="ECO:0000256" key="4">
    <source>
        <dbReference type="ARBA" id="ARBA00023163"/>
    </source>
</evidence>
<dbReference type="PANTHER" id="PTHR30118:SF15">
    <property type="entry name" value="TRANSCRIPTIONAL REGULATORY PROTEIN"/>
    <property type="match status" value="1"/>
</dbReference>
<feature type="domain" description="HTH lysR-type" evidence="5">
    <location>
        <begin position="26"/>
        <end position="83"/>
    </location>
</feature>
<keyword evidence="4" id="KW-0804">Transcription</keyword>
<dbReference type="Gene3D" id="3.40.190.10">
    <property type="entry name" value="Periplasmic binding protein-like II"/>
    <property type="match status" value="2"/>
</dbReference>
<dbReference type="Pfam" id="PF03466">
    <property type="entry name" value="LysR_substrate"/>
    <property type="match status" value="1"/>
</dbReference>
<evidence type="ECO:0000256" key="1">
    <source>
        <dbReference type="ARBA" id="ARBA00009437"/>
    </source>
</evidence>
<accession>A0ABV9YL52</accession>
<dbReference type="InterPro" id="IPR050389">
    <property type="entry name" value="LysR-type_TF"/>
</dbReference>
<gene>
    <name evidence="6" type="ORF">ACFPBZ_15405</name>
</gene>
<organism evidence="6 7">
    <name type="scientific">Actinomycetospora atypica</name>
    <dbReference type="NCBI Taxonomy" id="1290095"/>
    <lineage>
        <taxon>Bacteria</taxon>
        <taxon>Bacillati</taxon>
        <taxon>Actinomycetota</taxon>
        <taxon>Actinomycetes</taxon>
        <taxon>Pseudonocardiales</taxon>
        <taxon>Pseudonocardiaceae</taxon>
        <taxon>Actinomycetospora</taxon>
    </lineage>
</organism>
<dbReference type="InterPro" id="IPR036390">
    <property type="entry name" value="WH_DNA-bd_sf"/>
</dbReference>
<dbReference type="InterPro" id="IPR000847">
    <property type="entry name" value="LysR_HTH_N"/>
</dbReference>
<dbReference type="InterPro" id="IPR036388">
    <property type="entry name" value="WH-like_DNA-bd_sf"/>
</dbReference>
<proteinExistence type="inferred from homology"/>
<keyword evidence="2" id="KW-0805">Transcription regulation</keyword>
<comment type="similarity">
    <text evidence="1">Belongs to the LysR transcriptional regulatory family.</text>
</comment>
<dbReference type="CDD" id="cd08417">
    <property type="entry name" value="PBP2_Nitroaromatics_like"/>
    <property type="match status" value="1"/>
</dbReference>
<dbReference type="PRINTS" id="PR00039">
    <property type="entry name" value="HTHLYSR"/>
</dbReference>
<name>A0ABV9YL52_9PSEU</name>
<dbReference type="Pfam" id="PF00126">
    <property type="entry name" value="HTH_1"/>
    <property type="match status" value="1"/>
</dbReference>
<evidence type="ECO:0000256" key="3">
    <source>
        <dbReference type="ARBA" id="ARBA00023125"/>
    </source>
</evidence>
<dbReference type="PANTHER" id="PTHR30118">
    <property type="entry name" value="HTH-TYPE TRANSCRIPTIONAL REGULATOR LEUO-RELATED"/>
    <property type="match status" value="1"/>
</dbReference>
<sequence>MRDGSRSTAAGPSPDAPPRALRLANLDLNLLLSLRALLGERNVTRAAAVLGLSQPAVSAALARLRRHFGDELLTRVGNRYELTPLAVRLVDRVETAVGGIERVFSAAPDFDPAATTREFTLLVSDYATTVFGPPLAAAFARHAPGARLRLSPHRPDDVVGAAERLRGVDGLLLPHGFVDDLPFLDLYEDTWVVLVASGNDRVGETVTLDDLAALPWVTVYHRPTAFTPASQQLRAHGIEPRPQVVVESFLPIPDLVAGTDRVALVQARLAARLRPDDGVRVLPCPFAAAPLVEAMWWHPMYDADPAHRWLRGLVADVGAELPAPVIDRTDGDPQPE</sequence>
<evidence type="ECO:0000313" key="7">
    <source>
        <dbReference type="Proteomes" id="UP001595947"/>
    </source>
</evidence>
<dbReference type="SUPFAM" id="SSF46785">
    <property type="entry name" value="Winged helix' DNA-binding domain"/>
    <property type="match status" value="1"/>
</dbReference>
<dbReference type="EMBL" id="JBHSIV010000015">
    <property type="protein sequence ID" value="MFC5063608.1"/>
    <property type="molecule type" value="Genomic_DNA"/>
</dbReference>
<dbReference type="Gene3D" id="1.10.10.10">
    <property type="entry name" value="Winged helix-like DNA-binding domain superfamily/Winged helix DNA-binding domain"/>
    <property type="match status" value="1"/>
</dbReference>
<evidence type="ECO:0000313" key="6">
    <source>
        <dbReference type="EMBL" id="MFC5063608.1"/>
    </source>
</evidence>
<dbReference type="PROSITE" id="PS50931">
    <property type="entry name" value="HTH_LYSR"/>
    <property type="match status" value="1"/>
</dbReference>
<dbReference type="InterPro" id="IPR005119">
    <property type="entry name" value="LysR_subst-bd"/>
</dbReference>